<dbReference type="GO" id="GO:0003723">
    <property type="term" value="F:RNA binding"/>
    <property type="evidence" value="ECO:0007669"/>
    <property type="project" value="InterPro"/>
</dbReference>
<dbReference type="GO" id="GO:0006397">
    <property type="term" value="P:mRNA processing"/>
    <property type="evidence" value="ECO:0007669"/>
    <property type="project" value="UniProtKB-KW"/>
</dbReference>
<evidence type="ECO:0000256" key="13">
    <source>
        <dbReference type="ARBA" id="ARBA00080858"/>
    </source>
</evidence>
<dbReference type="InterPro" id="IPR020094">
    <property type="entry name" value="TruA/RsuA/RluB/E/F_N"/>
</dbReference>
<organism evidence="18 19">
    <name type="scientific">Mycena chlorophos</name>
    <name type="common">Agaric fungus</name>
    <name type="synonym">Agaricus chlorophos</name>
    <dbReference type="NCBI Taxonomy" id="658473"/>
    <lineage>
        <taxon>Eukaryota</taxon>
        <taxon>Fungi</taxon>
        <taxon>Dikarya</taxon>
        <taxon>Basidiomycota</taxon>
        <taxon>Agaricomycotina</taxon>
        <taxon>Agaricomycetes</taxon>
        <taxon>Agaricomycetidae</taxon>
        <taxon>Agaricales</taxon>
        <taxon>Marasmiineae</taxon>
        <taxon>Mycenaceae</taxon>
        <taxon>Mycena</taxon>
    </lineage>
</organism>
<evidence type="ECO:0000256" key="10">
    <source>
        <dbReference type="ARBA" id="ARBA00053072"/>
    </source>
</evidence>
<dbReference type="CDD" id="cd02568">
    <property type="entry name" value="PseudoU_synth_PUS1_PUS2"/>
    <property type="match status" value="1"/>
</dbReference>
<keyword evidence="19" id="KW-1185">Reference proteome</keyword>
<dbReference type="Gene3D" id="3.30.70.580">
    <property type="entry name" value="Pseudouridine synthase I, catalytic domain, N-terminal subdomain"/>
    <property type="match status" value="1"/>
</dbReference>
<feature type="compositionally biased region" description="Acidic residues" evidence="16">
    <location>
        <begin position="583"/>
        <end position="592"/>
    </location>
</feature>
<comment type="caution">
    <text evidence="18">The sequence shown here is derived from an EMBL/GenBank/DDBJ whole genome shotgun (WGS) entry which is preliminary data.</text>
</comment>
<dbReference type="InterPro" id="IPR020097">
    <property type="entry name" value="PsdUridine_synth_TruA_a/b_dom"/>
</dbReference>
<evidence type="ECO:0000256" key="11">
    <source>
        <dbReference type="ARBA" id="ARBA00073968"/>
    </source>
</evidence>
<comment type="similarity">
    <text evidence="4">Belongs to the tRNA pseudouridine synthase TruA family.</text>
</comment>
<proteinExistence type="inferred from homology"/>
<evidence type="ECO:0000256" key="3">
    <source>
        <dbReference type="ARBA" id="ARBA00004123"/>
    </source>
</evidence>
<dbReference type="GO" id="GO:0005634">
    <property type="term" value="C:nucleus"/>
    <property type="evidence" value="ECO:0007669"/>
    <property type="project" value="UniProtKB-SubCell"/>
</dbReference>
<dbReference type="SUPFAM" id="SSF55120">
    <property type="entry name" value="Pseudouridine synthase"/>
    <property type="match status" value="1"/>
</dbReference>
<feature type="region of interest" description="Disordered" evidence="16">
    <location>
        <begin position="1"/>
        <end position="98"/>
    </location>
</feature>
<evidence type="ECO:0000313" key="19">
    <source>
        <dbReference type="Proteomes" id="UP000613580"/>
    </source>
</evidence>
<keyword evidence="7" id="KW-0413">Isomerase</keyword>
<dbReference type="EMBL" id="JACAZE010000008">
    <property type="protein sequence ID" value="KAF7308256.1"/>
    <property type="molecule type" value="Genomic_DNA"/>
</dbReference>
<comment type="function">
    <text evidence="10">Formation of pseudouridine at positions 27 and 28 in the anticodon stem and loop of transfer RNAs; at positions 34 and 36 of intron-containing precursor tRNA(Ile) and at position 35 in the intron-containing tRNA(Tyr). Catalyzes pseudouridylation at position 44 in U2 snRNA. Also catalyzes pseudouridylation of mRNAs.</text>
</comment>
<evidence type="ECO:0000256" key="16">
    <source>
        <dbReference type="SAM" id="MobiDB-lite"/>
    </source>
</evidence>
<feature type="compositionally biased region" description="Basic and acidic residues" evidence="16">
    <location>
        <begin position="593"/>
        <end position="607"/>
    </location>
</feature>
<dbReference type="InterPro" id="IPR041708">
    <property type="entry name" value="PUS1/PUS2-like"/>
</dbReference>
<keyword evidence="8" id="KW-0539">Nucleus</keyword>
<dbReference type="InterPro" id="IPR020103">
    <property type="entry name" value="PsdUridine_synth_cat_dom_sf"/>
</dbReference>
<dbReference type="Proteomes" id="UP000613580">
    <property type="component" value="Unassembled WGS sequence"/>
</dbReference>
<dbReference type="InterPro" id="IPR020095">
    <property type="entry name" value="PsdUridine_synth_TruA_C"/>
</dbReference>
<protein>
    <recommendedName>
        <fullName evidence="11">tRNA pseudouridine synthase 1</fullName>
    </recommendedName>
    <alternativeName>
        <fullName evidence="12">tRNA pseudouridylate synthase 1</fullName>
    </alternativeName>
    <alternativeName>
        <fullName evidence="13">tRNA-uridine isomerase 1</fullName>
    </alternativeName>
</protein>
<evidence type="ECO:0000256" key="4">
    <source>
        <dbReference type="ARBA" id="ARBA00009375"/>
    </source>
</evidence>
<comment type="catalytic activity">
    <reaction evidence="2">
        <text>uridine in snRNA = pseudouridine in snRNA</text>
        <dbReference type="Rhea" id="RHEA:51124"/>
        <dbReference type="Rhea" id="RHEA-COMP:12891"/>
        <dbReference type="Rhea" id="RHEA-COMP:12892"/>
        <dbReference type="ChEBI" id="CHEBI:65314"/>
        <dbReference type="ChEBI" id="CHEBI:65315"/>
    </reaction>
</comment>
<feature type="region of interest" description="Disordered" evidence="16">
    <location>
        <begin position="555"/>
        <end position="607"/>
    </location>
</feature>
<gene>
    <name evidence="18" type="ORF">HMN09_00673500</name>
</gene>
<feature type="compositionally biased region" description="Basic and acidic residues" evidence="16">
    <location>
        <begin position="60"/>
        <end position="77"/>
    </location>
</feature>
<evidence type="ECO:0000256" key="5">
    <source>
        <dbReference type="ARBA" id="ARBA00022664"/>
    </source>
</evidence>
<keyword evidence="6" id="KW-0819">tRNA processing</keyword>
<feature type="binding site" evidence="15">
    <location>
        <position position="242"/>
    </location>
    <ligand>
        <name>substrate</name>
    </ligand>
</feature>
<dbReference type="FunFam" id="3.30.70.580:FF:000002">
    <property type="entry name" value="tRNA pseudouridine synthase"/>
    <property type="match status" value="1"/>
</dbReference>
<dbReference type="GO" id="GO:0009982">
    <property type="term" value="F:pseudouridine synthase activity"/>
    <property type="evidence" value="ECO:0007669"/>
    <property type="project" value="InterPro"/>
</dbReference>
<dbReference type="PANTHER" id="PTHR11142:SF4">
    <property type="entry name" value="PSEUDOURIDYLATE SYNTHASE 1 HOMOLOG"/>
    <property type="match status" value="1"/>
</dbReference>
<feature type="active site" description="Nucleophile" evidence="14">
    <location>
        <position position="162"/>
    </location>
</feature>
<sequence>MEAPLPPSKAEAEASTSTKRPSEIEDDAEAAGERKRVKMGQDVPAPASASEKGKGKGKNKWKEGKGPKSRRKLESHAEGGGYGTKRNVAPENGEPKAPRLPKRMCALLIGFCGSGYSGMQIQQGTRTIENTLFDALVRVGAVSKDNADDPTKVSLGRAARTDAGVHAAGNVVALKMITQIPGVEDLTARINEELPPEIRLWQHVRSRPKLLQSAHVGYILSPSATWRLKTQYNDSLCDSRKYTYFFPSYLLIPPKPTSPLYRVLVKHAASFSPPMESPITGNAFWGHVQPVADEQVEGEVDPPSTEEDKADMSRKRAWRIGPEPLAALRAGAQRYVGTHNFHNFTINAAFSDRSNQRFMPAIEIADPVVYGETEWISVLFHGQSFMMHQIRKMISALVLTARTGTPPQVLDELYGPRNVFIPKMPALGLLLEQPIFDSYNIRVKSANEKLQNGEADPDYRPAIEFAVHQDRMEAFKEEWIYRNMRMVEERDALFDAWIRMVDAYAGTDLLYLNPRGVIPATAVIQLPPTPAEGKNKGNKERFRKGGFRERKLFDATSFPVPGQMSGDGAGVVGEQDGAKPREEEDSEEDEDERALREAKGRRDELDG</sequence>
<evidence type="ECO:0000256" key="7">
    <source>
        <dbReference type="ARBA" id="ARBA00023235"/>
    </source>
</evidence>
<dbReference type="FunFam" id="3.30.70.660:FF:000002">
    <property type="entry name" value="tRNA pseudouridine synthase"/>
    <property type="match status" value="1"/>
</dbReference>
<comment type="catalytic activity">
    <reaction evidence="9">
        <text>a uridine in tRNA = a pseudouridine in tRNA</text>
        <dbReference type="Rhea" id="RHEA:54572"/>
        <dbReference type="Rhea" id="RHEA-COMP:13339"/>
        <dbReference type="Rhea" id="RHEA-COMP:13934"/>
        <dbReference type="ChEBI" id="CHEBI:65314"/>
        <dbReference type="ChEBI" id="CHEBI:65315"/>
    </reaction>
</comment>
<evidence type="ECO:0000259" key="17">
    <source>
        <dbReference type="Pfam" id="PF01416"/>
    </source>
</evidence>
<dbReference type="AlphaFoldDB" id="A0A8H6SZG7"/>
<evidence type="ECO:0000256" key="9">
    <source>
        <dbReference type="ARBA" id="ARBA00036943"/>
    </source>
</evidence>
<dbReference type="GO" id="GO:0031119">
    <property type="term" value="P:tRNA pseudouridine synthesis"/>
    <property type="evidence" value="ECO:0007669"/>
    <property type="project" value="InterPro"/>
</dbReference>
<name>A0A8H6SZG7_MYCCL</name>
<keyword evidence="5" id="KW-0507">mRNA processing</keyword>
<evidence type="ECO:0000256" key="1">
    <source>
        <dbReference type="ARBA" id="ARBA00001166"/>
    </source>
</evidence>
<evidence type="ECO:0000256" key="12">
    <source>
        <dbReference type="ARBA" id="ARBA00079072"/>
    </source>
</evidence>
<evidence type="ECO:0000256" key="14">
    <source>
        <dbReference type="PIRSR" id="PIRSR641708-1"/>
    </source>
</evidence>
<dbReference type="GO" id="GO:0031120">
    <property type="term" value="P:snRNA pseudouridine synthesis"/>
    <property type="evidence" value="ECO:0007669"/>
    <property type="project" value="UniProtKB-ARBA"/>
</dbReference>
<comment type="subcellular location">
    <subcellularLocation>
        <location evidence="3">Nucleus</location>
    </subcellularLocation>
</comment>
<evidence type="ECO:0000256" key="2">
    <source>
        <dbReference type="ARBA" id="ARBA00001832"/>
    </source>
</evidence>
<reference evidence="18" key="1">
    <citation type="submission" date="2020-05" db="EMBL/GenBank/DDBJ databases">
        <title>Mycena genomes resolve the evolution of fungal bioluminescence.</title>
        <authorList>
            <person name="Tsai I.J."/>
        </authorList>
    </citation>
    <scope>NUCLEOTIDE SEQUENCE</scope>
    <source>
        <strain evidence="18">110903Hualien_Pintung</strain>
    </source>
</reference>
<dbReference type="OrthoDB" id="10256309at2759"/>
<dbReference type="Gene3D" id="3.30.70.660">
    <property type="entry name" value="Pseudouridine synthase I, catalytic domain, C-terminal subdomain"/>
    <property type="match status" value="1"/>
</dbReference>
<evidence type="ECO:0000313" key="18">
    <source>
        <dbReference type="EMBL" id="KAF7308256.1"/>
    </source>
</evidence>
<evidence type="ECO:0000256" key="8">
    <source>
        <dbReference type="ARBA" id="ARBA00023242"/>
    </source>
</evidence>
<dbReference type="NCBIfam" id="TIGR00071">
    <property type="entry name" value="hisT_truA"/>
    <property type="match status" value="1"/>
</dbReference>
<evidence type="ECO:0000256" key="6">
    <source>
        <dbReference type="ARBA" id="ARBA00022694"/>
    </source>
</evidence>
<feature type="domain" description="Pseudouridine synthase I TruA alpha/beta" evidence="17">
    <location>
        <begin position="332"/>
        <end position="437"/>
    </location>
</feature>
<dbReference type="PANTHER" id="PTHR11142">
    <property type="entry name" value="PSEUDOURIDYLATE SYNTHASE"/>
    <property type="match status" value="1"/>
</dbReference>
<evidence type="ECO:0000256" key="15">
    <source>
        <dbReference type="PIRSR" id="PIRSR641708-2"/>
    </source>
</evidence>
<accession>A0A8H6SZG7</accession>
<dbReference type="InterPro" id="IPR001406">
    <property type="entry name" value="PsdUridine_synth_TruA"/>
</dbReference>
<dbReference type="Pfam" id="PF01416">
    <property type="entry name" value="PseudoU_synth_1"/>
    <property type="match status" value="1"/>
</dbReference>
<dbReference type="GO" id="GO:1990481">
    <property type="term" value="P:mRNA pseudouridine synthesis"/>
    <property type="evidence" value="ECO:0007669"/>
    <property type="project" value="TreeGrafter"/>
</dbReference>
<comment type="catalytic activity">
    <reaction evidence="1">
        <text>a uridine in mRNA = a pseudouridine in mRNA</text>
        <dbReference type="Rhea" id="RHEA:56644"/>
        <dbReference type="Rhea" id="RHEA-COMP:14658"/>
        <dbReference type="Rhea" id="RHEA-COMP:14659"/>
        <dbReference type="ChEBI" id="CHEBI:65314"/>
        <dbReference type="ChEBI" id="CHEBI:65315"/>
    </reaction>
</comment>